<evidence type="ECO:0000313" key="5">
    <source>
        <dbReference type="EMBL" id="MDJ1138602.1"/>
    </source>
</evidence>
<feature type="non-terminal residue" evidence="5">
    <location>
        <position position="1"/>
    </location>
</feature>
<organism evidence="5 6">
    <name type="scientific">Streptomyces iconiensis</name>
    <dbReference type="NCBI Taxonomy" id="1384038"/>
    <lineage>
        <taxon>Bacteria</taxon>
        <taxon>Bacillati</taxon>
        <taxon>Actinomycetota</taxon>
        <taxon>Actinomycetes</taxon>
        <taxon>Kitasatosporales</taxon>
        <taxon>Streptomycetaceae</taxon>
        <taxon>Streptomyces</taxon>
    </lineage>
</organism>
<dbReference type="CDD" id="cd08956">
    <property type="entry name" value="KR_3_FAS_SDR_x"/>
    <property type="match status" value="1"/>
</dbReference>
<keyword evidence="1" id="KW-0808">Transferase</keyword>
<dbReference type="RefSeq" id="WP_274048778.1">
    <property type="nucleotide sequence ID" value="NZ_JANCPR020000124.1"/>
</dbReference>
<dbReference type="InterPro" id="IPR057326">
    <property type="entry name" value="KR_dom"/>
</dbReference>
<dbReference type="InterPro" id="IPR050091">
    <property type="entry name" value="PKS_NRPS_Biosynth_Enz"/>
</dbReference>
<feature type="compositionally biased region" description="Low complexity" evidence="3">
    <location>
        <begin position="34"/>
        <end position="43"/>
    </location>
</feature>
<feature type="region of interest" description="Disordered" evidence="3">
    <location>
        <begin position="20"/>
        <end position="54"/>
    </location>
</feature>
<dbReference type="Gene3D" id="3.40.50.720">
    <property type="entry name" value="NAD(P)-binding Rossmann-like Domain"/>
    <property type="match status" value="1"/>
</dbReference>
<evidence type="ECO:0000259" key="4">
    <source>
        <dbReference type="SMART" id="SM00822"/>
    </source>
</evidence>
<keyword evidence="2" id="KW-0511">Multifunctional enzyme</keyword>
<evidence type="ECO:0000256" key="2">
    <source>
        <dbReference type="ARBA" id="ARBA00023268"/>
    </source>
</evidence>
<reference evidence="5 6" key="1">
    <citation type="submission" date="2023-05" db="EMBL/GenBank/DDBJ databases">
        <title>Streptantibioticus silvisoli sp. nov., acidotolerant actinomycetes 1 from pine litter.</title>
        <authorList>
            <person name="Swiecimska M."/>
            <person name="Golinska P."/>
            <person name="Sangal V."/>
            <person name="Wachnowicz B."/>
            <person name="Goodfellow M."/>
        </authorList>
    </citation>
    <scope>NUCLEOTIDE SEQUENCE [LARGE SCALE GENOMIC DNA]</scope>
    <source>
        <strain evidence="5 6">DSM 42109</strain>
    </source>
</reference>
<evidence type="ECO:0000256" key="1">
    <source>
        <dbReference type="ARBA" id="ARBA00022679"/>
    </source>
</evidence>
<dbReference type="Pfam" id="PF08659">
    <property type="entry name" value="KR"/>
    <property type="match status" value="1"/>
</dbReference>
<dbReference type="Proteomes" id="UP001214441">
    <property type="component" value="Unassembled WGS sequence"/>
</dbReference>
<gene>
    <name evidence="5" type="ORF">NMN56_042950</name>
</gene>
<dbReference type="PANTHER" id="PTHR43775:SF51">
    <property type="entry name" value="INACTIVE PHENOLPHTHIOCEROL SYNTHESIS POLYKETIDE SYNTHASE TYPE I PKS1-RELATED"/>
    <property type="match status" value="1"/>
</dbReference>
<dbReference type="SUPFAM" id="SSF51735">
    <property type="entry name" value="NAD(P)-binding Rossmann-fold domains"/>
    <property type="match status" value="1"/>
</dbReference>
<evidence type="ECO:0000256" key="3">
    <source>
        <dbReference type="SAM" id="MobiDB-lite"/>
    </source>
</evidence>
<accession>A0ABT7AB71</accession>
<keyword evidence="6" id="KW-1185">Reference proteome</keyword>
<sequence>TALNTALNTNEPQLALRNGHILLPRLTPTPTPTPETGTGTETGNPPPQPPLNPNGTVLITGATGALGQLIAEHLITHHGIRHLLLTSRRGPHAPHADTLTHHLTQLGAHTTLLPCDTANRQELTNLLTHIPTQHPLTAVIHTAGVLDDALLTDLTPDRIDTTLRPKTDAAHHLHELTTHHPLDAFILFSSITGITGTPGQANYAAANTYLDALAQHRHTLGLPATSLAWGLWQQPHGMTAQLTTTDLTRITRTGITPLTTHEALHLFDTALHTTR</sequence>
<dbReference type="EMBL" id="JANCPR020000124">
    <property type="protein sequence ID" value="MDJ1138602.1"/>
    <property type="molecule type" value="Genomic_DNA"/>
</dbReference>
<feature type="domain" description="Ketoreductase" evidence="4">
    <location>
        <begin position="55"/>
        <end position="235"/>
    </location>
</feature>
<comment type="caution">
    <text evidence="5">The sequence shown here is derived from an EMBL/GenBank/DDBJ whole genome shotgun (WGS) entry which is preliminary data.</text>
</comment>
<dbReference type="InterPro" id="IPR036291">
    <property type="entry name" value="NAD(P)-bd_dom_sf"/>
</dbReference>
<feature type="non-terminal residue" evidence="5">
    <location>
        <position position="275"/>
    </location>
</feature>
<name>A0ABT7AB71_9ACTN</name>
<dbReference type="PANTHER" id="PTHR43775">
    <property type="entry name" value="FATTY ACID SYNTHASE"/>
    <property type="match status" value="1"/>
</dbReference>
<proteinExistence type="predicted"/>
<protein>
    <submittedName>
        <fullName evidence="5">Beta-ketoacyl reductase</fullName>
    </submittedName>
</protein>
<dbReference type="SMART" id="SM00822">
    <property type="entry name" value="PKS_KR"/>
    <property type="match status" value="1"/>
</dbReference>
<dbReference type="InterPro" id="IPR013968">
    <property type="entry name" value="PKS_KR"/>
</dbReference>
<evidence type="ECO:0000313" key="6">
    <source>
        <dbReference type="Proteomes" id="UP001214441"/>
    </source>
</evidence>